<evidence type="ECO:0000313" key="3">
    <source>
        <dbReference type="Proteomes" id="UP001221898"/>
    </source>
</evidence>
<dbReference type="AlphaFoldDB" id="A0AAD7RAH5"/>
<dbReference type="PANTHER" id="PTHR22397">
    <property type="entry name" value="JUNCTIONAL SARCOPLASMIC RETICULUM PROTEIN 1"/>
    <property type="match status" value="1"/>
</dbReference>
<feature type="region of interest" description="Disordered" evidence="1">
    <location>
        <begin position="26"/>
        <end position="127"/>
    </location>
</feature>
<dbReference type="PANTHER" id="PTHR22397:SF2">
    <property type="entry name" value="JUNCTIONAL SARCOPLASMIC RETICULUM PROTEIN 1"/>
    <property type="match status" value="1"/>
</dbReference>
<dbReference type="Proteomes" id="UP001221898">
    <property type="component" value="Unassembled WGS sequence"/>
</dbReference>
<feature type="compositionally biased region" description="Acidic residues" evidence="1">
    <location>
        <begin position="303"/>
        <end position="312"/>
    </location>
</feature>
<dbReference type="InterPro" id="IPR026178">
    <property type="entry name" value="JSRP1"/>
</dbReference>
<feature type="compositionally biased region" description="Basic and acidic residues" evidence="1">
    <location>
        <begin position="27"/>
        <end position="36"/>
    </location>
</feature>
<feature type="compositionally biased region" description="Acidic residues" evidence="1">
    <location>
        <begin position="225"/>
        <end position="235"/>
    </location>
</feature>
<accession>A0AAD7RAH5</accession>
<comment type="caution">
    <text evidence="2">The sequence shown here is derived from an EMBL/GenBank/DDBJ whole genome shotgun (WGS) entry which is preliminary data.</text>
</comment>
<feature type="region of interest" description="Disordered" evidence="1">
    <location>
        <begin position="225"/>
        <end position="353"/>
    </location>
</feature>
<gene>
    <name evidence="2" type="ORF">AAFF_G00307090</name>
</gene>
<proteinExistence type="predicted"/>
<organism evidence="2 3">
    <name type="scientific">Aldrovandia affinis</name>
    <dbReference type="NCBI Taxonomy" id="143900"/>
    <lineage>
        <taxon>Eukaryota</taxon>
        <taxon>Metazoa</taxon>
        <taxon>Chordata</taxon>
        <taxon>Craniata</taxon>
        <taxon>Vertebrata</taxon>
        <taxon>Euteleostomi</taxon>
        <taxon>Actinopterygii</taxon>
        <taxon>Neopterygii</taxon>
        <taxon>Teleostei</taxon>
        <taxon>Notacanthiformes</taxon>
        <taxon>Halosauridae</taxon>
        <taxon>Aldrovandia</taxon>
    </lineage>
</organism>
<feature type="compositionally biased region" description="Basic and acidic residues" evidence="1">
    <location>
        <begin position="89"/>
        <end position="106"/>
    </location>
</feature>
<dbReference type="Pfam" id="PF15312">
    <property type="entry name" value="JSRP"/>
    <property type="match status" value="1"/>
</dbReference>
<name>A0AAD7RAH5_9TELE</name>
<evidence type="ECO:0000256" key="1">
    <source>
        <dbReference type="SAM" id="MobiDB-lite"/>
    </source>
</evidence>
<evidence type="ECO:0000313" key="2">
    <source>
        <dbReference type="EMBL" id="KAJ8371561.1"/>
    </source>
</evidence>
<dbReference type="EMBL" id="JAINUG010000444">
    <property type="protein sequence ID" value="KAJ8371561.1"/>
    <property type="molecule type" value="Genomic_DNA"/>
</dbReference>
<sequence length="353" mass="39458">MPAVQLSPLHNDYILSAYPARTNLVQSKRDCEERGTGRRGGSLSDPLRGPAFSEDQGPREPSKTLCRLTECWDGGEHEERPTKSVRQIRRPDSHASRKAEEVRCKQEPPSPQHVGAPKPVQRETGRAMSVRRALSIQNLSQMESPWDGVTLNRCLFVAITILLISSGFQRLHEALKALRAGEEDGPGAGDGLALRRVGLKQDRAPPQPERSLWGSLFWWVLEDDDDDDEEGDEESPVGKTRTEDGSCGGSGRVKQQQDTPGRAGRAREKRRKKMGRGREQEEEEEEGKRGREKRAAVRQREEGEGEEEEGKEDSEPREGQKGSEVTVENEGKSGGQRSLLRSSLYDNTFERRG</sequence>
<keyword evidence="3" id="KW-1185">Reference proteome</keyword>
<reference evidence="2" key="1">
    <citation type="journal article" date="2023" name="Science">
        <title>Genome structures resolve the early diversification of teleost fishes.</title>
        <authorList>
            <person name="Parey E."/>
            <person name="Louis A."/>
            <person name="Montfort J."/>
            <person name="Bouchez O."/>
            <person name="Roques C."/>
            <person name="Iampietro C."/>
            <person name="Lluch J."/>
            <person name="Castinel A."/>
            <person name="Donnadieu C."/>
            <person name="Desvignes T."/>
            <person name="Floi Bucao C."/>
            <person name="Jouanno E."/>
            <person name="Wen M."/>
            <person name="Mejri S."/>
            <person name="Dirks R."/>
            <person name="Jansen H."/>
            <person name="Henkel C."/>
            <person name="Chen W.J."/>
            <person name="Zahm M."/>
            <person name="Cabau C."/>
            <person name="Klopp C."/>
            <person name="Thompson A.W."/>
            <person name="Robinson-Rechavi M."/>
            <person name="Braasch I."/>
            <person name="Lecointre G."/>
            <person name="Bobe J."/>
            <person name="Postlethwait J.H."/>
            <person name="Berthelot C."/>
            <person name="Roest Crollius H."/>
            <person name="Guiguen Y."/>
        </authorList>
    </citation>
    <scope>NUCLEOTIDE SEQUENCE</scope>
    <source>
        <strain evidence="2">NC1722</strain>
    </source>
</reference>
<feature type="compositionally biased region" description="Basic and acidic residues" evidence="1">
    <location>
        <begin position="286"/>
        <end position="302"/>
    </location>
</feature>
<protein>
    <submittedName>
        <fullName evidence="2">Uncharacterized protein</fullName>
    </submittedName>
</protein>